<keyword evidence="5 6" id="KW-0804">Transcription</keyword>
<evidence type="ECO:0000256" key="7">
    <source>
        <dbReference type="SAM" id="MobiDB-lite"/>
    </source>
</evidence>
<organism evidence="9 10">
    <name type="scientific">Virgibacillus salarius</name>
    <dbReference type="NCBI Taxonomy" id="447199"/>
    <lineage>
        <taxon>Bacteria</taxon>
        <taxon>Bacillati</taxon>
        <taxon>Bacillota</taxon>
        <taxon>Bacilli</taxon>
        <taxon>Bacillales</taxon>
        <taxon>Bacillaceae</taxon>
        <taxon>Virgibacillus</taxon>
    </lineage>
</organism>
<dbReference type="Proteomes" id="UP000675284">
    <property type="component" value="Unassembled WGS sequence"/>
</dbReference>
<comment type="similarity">
    <text evidence="1 6">Belongs to the RpoE family.</text>
</comment>
<dbReference type="PROSITE" id="PS51913">
    <property type="entry name" value="HTH_HARE"/>
    <property type="match status" value="1"/>
</dbReference>
<dbReference type="Gene3D" id="1.10.10.1250">
    <property type="entry name" value="RNA polymerase, subunit delta, N-terminal domain"/>
    <property type="match status" value="1"/>
</dbReference>
<dbReference type="GO" id="GO:0006355">
    <property type="term" value="P:regulation of DNA-templated transcription"/>
    <property type="evidence" value="ECO:0007669"/>
    <property type="project" value="UniProtKB-UniRule"/>
</dbReference>
<dbReference type="AlphaFoldDB" id="A0A941DUJ0"/>
<dbReference type="Pfam" id="PF05066">
    <property type="entry name" value="HARE-HTH"/>
    <property type="match status" value="1"/>
</dbReference>
<comment type="subunit">
    <text evidence="6">RNAP is composed of a core of 2 alpha, a beta and a beta' subunits. The core is associated with a delta subunit and one of several sigma factors.</text>
</comment>
<name>A0A941DUJ0_9BACI</name>
<gene>
    <name evidence="6" type="primary">rpoE</name>
    <name evidence="9" type="ORF">KCX74_06090</name>
</gene>
<dbReference type="NCBIfam" id="TIGR04567">
    <property type="entry name" value="RNAP_delt_lowGC"/>
    <property type="match status" value="1"/>
</dbReference>
<dbReference type="InterPro" id="IPR038087">
    <property type="entry name" value="RNAP_delta_N_dom_sf"/>
</dbReference>
<accession>A0A941DUJ0</accession>
<dbReference type="InterPro" id="IPR029757">
    <property type="entry name" value="RpoE"/>
</dbReference>
<evidence type="ECO:0000256" key="4">
    <source>
        <dbReference type="ARBA" id="ARBA00022695"/>
    </source>
</evidence>
<evidence type="ECO:0000256" key="2">
    <source>
        <dbReference type="ARBA" id="ARBA00022478"/>
    </source>
</evidence>
<keyword evidence="2 6" id="KW-0240">DNA-directed RNA polymerase</keyword>
<feature type="region of interest" description="Disordered" evidence="7">
    <location>
        <begin position="124"/>
        <end position="163"/>
    </location>
</feature>
<evidence type="ECO:0000256" key="5">
    <source>
        <dbReference type="ARBA" id="ARBA00023163"/>
    </source>
</evidence>
<dbReference type="GO" id="GO:0000428">
    <property type="term" value="C:DNA-directed RNA polymerase complex"/>
    <property type="evidence" value="ECO:0007669"/>
    <property type="project" value="UniProtKB-KW"/>
</dbReference>
<protein>
    <recommendedName>
        <fullName evidence="6">Probable DNA-directed RNA polymerase subunit delta</fullName>
    </recommendedName>
    <alternativeName>
        <fullName evidence="6">RNAP delta factor</fullName>
    </alternativeName>
</protein>
<dbReference type="RefSeq" id="WP_026681806.1">
    <property type="nucleotide sequence ID" value="NZ_BAAACY010000106.1"/>
</dbReference>
<feature type="domain" description="HTH HARE-type" evidence="8">
    <location>
        <begin position="14"/>
        <end position="81"/>
    </location>
</feature>
<dbReference type="HAMAP" id="MF_00357">
    <property type="entry name" value="RNApol_bact_RpoE"/>
    <property type="match status" value="1"/>
</dbReference>
<dbReference type="EMBL" id="JAGSOT010000013">
    <property type="protein sequence ID" value="MBR7795612.1"/>
    <property type="molecule type" value="Genomic_DNA"/>
</dbReference>
<proteinExistence type="inferred from homology"/>
<evidence type="ECO:0000256" key="1">
    <source>
        <dbReference type="ARBA" id="ARBA00009828"/>
    </source>
</evidence>
<sequence length="163" mass="19384">MSLKNYSHEEIQHMSMIEVANLILLDEKKAFHFKDVFDKIAELKGFTDGEKEANIAQFYTDLNVDGRFITTGSNMWGLKRWYPVEQMDEEVTVAPKKKKKAKKKKEEDVEDDLDVVEDDLEIFEDDFDIDDMDEEIDEEFDEEFDENDEDYEEDDDDNEELER</sequence>
<evidence type="ECO:0000256" key="6">
    <source>
        <dbReference type="HAMAP-Rule" id="MF_00357"/>
    </source>
</evidence>
<dbReference type="GO" id="GO:0003899">
    <property type="term" value="F:DNA-directed RNA polymerase activity"/>
    <property type="evidence" value="ECO:0007669"/>
    <property type="project" value="UniProtKB-UniRule"/>
</dbReference>
<evidence type="ECO:0000313" key="10">
    <source>
        <dbReference type="Proteomes" id="UP000675284"/>
    </source>
</evidence>
<reference evidence="9" key="1">
    <citation type="submission" date="2021-04" db="EMBL/GenBank/DDBJ databases">
        <title>Isolation and polyphasic classification of algal microorganism.</title>
        <authorList>
            <person name="Wang S."/>
        </authorList>
    </citation>
    <scope>NUCLEOTIDE SEQUENCE</scope>
    <source>
        <strain evidence="9">720a</strain>
    </source>
</reference>
<keyword evidence="10" id="KW-1185">Reference proteome</keyword>
<comment type="caution">
    <text evidence="9">The sequence shown here is derived from an EMBL/GenBank/DDBJ whole genome shotgun (WGS) entry which is preliminary data.</text>
</comment>
<keyword evidence="3 6" id="KW-0808">Transferase</keyword>
<evidence type="ECO:0000259" key="8">
    <source>
        <dbReference type="PROSITE" id="PS51913"/>
    </source>
</evidence>
<dbReference type="InterPro" id="IPR007759">
    <property type="entry name" value="Asxl_HARE-HTH"/>
</dbReference>
<comment type="function">
    <text evidence="6">Participates in both the initiation and recycling phases of transcription. In the presence of the delta subunit, RNAP displays an increased specificity of transcription, a decreased affinity for nucleic acids, and an increased efficiency of RNA synthesis because of enhanced recycling.</text>
</comment>
<evidence type="ECO:0000313" key="9">
    <source>
        <dbReference type="EMBL" id="MBR7795612.1"/>
    </source>
</evidence>
<keyword evidence="4 6" id="KW-0548">Nucleotidyltransferase</keyword>
<evidence type="ECO:0000256" key="3">
    <source>
        <dbReference type="ARBA" id="ARBA00022679"/>
    </source>
</evidence>
<dbReference type="GO" id="GO:0006351">
    <property type="term" value="P:DNA-templated transcription"/>
    <property type="evidence" value="ECO:0007669"/>
    <property type="project" value="InterPro"/>
</dbReference>